<name>A0A5D3BKE0_CUCMM</name>
<feature type="domain" description="DhaK" evidence="2">
    <location>
        <begin position="1"/>
        <end position="302"/>
    </location>
</feature>
<dbReference type="SUPFAM" id="SSF82549">
    <property type="entry name" value="DAK1/DegV-like"/>
    <property type="match status" value="1"/>
</dbReference>
<dbReference type="InterPro" id="IPR004006">
    <property type="entry name" value="DhaK_dom"/>
</dbReference>
<dbReference type="Proteomes" id="UP000321947">
    <property type="component" value="Unassembled WGS sequence"/>
</dbReference>
<sequence length="302" mass="33626">MDNGLCARHQIFNLYKWTTTRKNSSIKRPSTRRPTFPISLPPRKEALSLRSPWIGISREWRKIEALANFRIDGFSMAVLENYTGDRLNFGLAAEQAKSEGYKVETVIVGDDCALPPPRGITGRRGLAGTILVHKVINFFLRKAKNDEGVVKISKFKDTSDQSKPGFARNPFTDLKEKKAKGKMAGDSSSSHQSSSSTAKDSTLKSQSGVNASKEAEEPLLMRKEKEVAVTLSDSNENSRMNFSNEEQRSPLSPIVFFSSDIYVMTGCREQDRESKDVDIPILVKGKSKLIPDVLPKLEAQKA</sequence>
<dbReference type="GO" id="GO:0019563">
    <property type="term" value="P:glycerol catabolic process"/>
    <property type="evidence" value="ECO:0007669"/>
    <property type="project" value="TreeGrafter"/>
</dbReference>
<dbReference type="AlphaFoldDB" id="A0A5D3BKE0"/>
<dbReference type="EMBL" id="SSTD01017768">
    <property type="protein sequence ID" value="TYJ98835.1"/>
    <property type="molecule type" value="Genomic_DNA"/>
</dbReference>
<comment type="caution">
    <text evidence="3">The sequence shown here is derived from an EMBL/GenBank/DDBJ whole genome shotgun (WGS) entry which is preliminary data.</text>
</comment>
<dbReference type="GO" id="GO:0004371">
    <property type="term" value="F:glycerone kinase activity"/>
    <property type="evidence" value="ECO:0007669"/>
    <property type="project" value="InterPro"/>
</dbReference>
<dbReference type="Pfam" id="PF02733">
    <property type="entry name" value="Dak1"/>
    <property type="match status" value="1"/>
</dbReference>
<evidence type="ECO:0000313" key="4">
    <source>
        <dbReference type="Proteomes" id="UP000321947"/>
    </source>
</evidence>
<evidence type="ECO:0000256" key="1">
    <source>
        <dbReference type="SAM" id="MobiDB-lite"/>
    </source>
</evidence>
<dbReference type="InterPro" id="IPR050861">
    <property type="entry name" value="Dihydroxyacetone_Kinase"/>
</dbReference>
<accession>A0A5D3BKE0</accession>
<dbReference type="PROSITE" id="PS51481">
    <property type="entry name" value="DHAK"/>
    <property type="match status" value="1"/>
</dbReference>
<organism evidence="3 4">
    <name type="scientific">Cucumis melo var. makuwa</name>
    <name type="common">Oriental melon</name>
    <dbReference type="NCBI Taxonomy" id="1194695"/>
    <lineage>
        <taxon>Eukaryota</taxon>
        <taxon>Viridiplantae</taxon>
        <taxon>Streptophyta</taxon>
        <taxon>Embryophyta</taxon>
        <taxon>Tracheophyta</taxon>
        <taxon>Spermatophyta</taxon>
        <taxon>Magnoliopsida</taxon>
        <taxon>eudicotyledons</taxon>
        <taxon>Gunneridae</taxon>
        <taxon>Pentapetalae</taxon>
        <taxon>rosids</taxon>
        <taxon>fabids</taxon>
        <taxon>Cucurbitales</taxon>
        <taxon>Cucurbitaceae</taxon>
        <taxon>Benincaseae</taxon>
        <taxon>Cucumis</taxon>
    </lineage>
</organism>
<gene>
    <name evidence="3" type="ORF">E5676_scaffold248G00260</name>
</gene>
<reference evidence="3 4" key="1">
    <citation type="submission" date="2019-08" db="EMBL/GenBank/DDBJ databases">
        <title>Draft genome sequences of two oriental melons (Cucumis melo L. var makuwa).</title>
        <authorList>
            <person name="Kwon S.-Y."/>
        </authorList>
    </citation>
    <scope>NUCLEOTIDE SEQUENCE [LARGE SCALE GENOMIC DNA]</scope>
    <source>
        <strain evidence="4">cv. Chang Bougi</strain>
        <tissue evidence="3">Leaf</tissue>
    </source>
</reference>
<protein>
    <recommendedName>
        <fullName evidence="2">DhaK domain-containing protein</fullName>
    </recommendedName>
</protein>
<proteinExistence type="predicted"/>
<dbReference type="Gene3D" id="3.40.50.10440">
    <property type="entry name" value="Dihydroxyacetone kinase, domain 1"/>
    <property type="match status" value="1"/>
</dbReference>
<dbReference type="PANTHER" id="PTHR28629">
    <property type="entry name" value="TRIOKINASE/FMN CYCLASE"/>
    <property type="match status" value="1"/>
</dbReference>
<feature type="compositionally biased region" description="Basic and acidic residues" evidence="1">
    <location>
        <begin position="213"/>
        <end position="223"/>
    </location>
</feature>
<dbReference type="GO" id="GO:0005829">
    <property type="term" value="C:cytosol"/>
    <property type="evidence" value="ECO:0007669"/>
    <property type="project" value="TreeGrafter"/>
</dbReference>
<evidence type="ECO:0000259" key="2">
    <source>
        <dbReference type="PROSITE" id="PS51481"/>
    </source>
</evidence>
<feature type="region of interest" description="Disordered" evidence="1">
    <location>
        <begin position="157"/>
        <end position="223"/>
    </location>
</feature>
<dbReference type="PANTHER" id="PTHR28629:SF4">
    <property type="entry name" value="TRIOKINASE_FMN CYCLASE"/>
    <property type="match status" value="1"/>
</dbReference>
<feature type="compositionally biased region" description="Low complexity" evidence="1">
    <location>
        <begin position="186"/>
        <end position="205"/>
    </location>
</feature>
<evidence type="ECO:0000313" key="3">
    <source>
        <dbReference type="EMBL" id="TYJ98835.1"/>
    </source>
</evidence>